<protein>
    <submittedName>
        <fullName evidence="1">Uncharacterized protein</fullName>
    </submittedName>
</protein>
<reference evidence="3 4" key="1">
    <citation type="submission" date="2018-08" db="EMBL/GenBank/DDBJ databases">
        <title>Aphanomyces genome sequencing and annotation.</title>
        <authorList>
            <person name="Minardi D."/>
            <person name="Oidtmann B."/>
            <person name="Van Der Giezen M."/>
            <person name="Studholme D.J."/>
        </authorList>
    </citation>
    <scope>NUCLEOTIDE SEQUENCE [LARGE SCALE GENOMIC DNA]</scope>
    <source>
        <strain evidence="2 3">Da</strain>
        <strain evidence="1 4">Sv</strain>
    </source>
</reference>
<dbReference type="Proteomes" id="UP000285430">
    <property type="component" value="Unassembled WGS sequence"/>
</dbReference>
<dbReference type="Proteomes" id="UP000285712">
    <property type="component" value="Unassembled WGS sequence"/>
</dbReference>
<evidence type="ECO:0000313" key="2">
    <source>
        <dbReference type="EMBL" id="RHZ18134.1"/>
    </source>
</evidence>
<organism evidence="1 4">
    <name type="scientific">Aphanomyces astaci</name>
    <name type="common">Crayfish plague agent</name>
    <dbReference type="NCBI Taxonomy" id="112090"/>
    <lineage>
        <taxon>Eukaryota</taxon>
        <taxon>Sar</taxon>
        <taxon>Stramenopiles</taxon>
        <taxon>Oomycota</taxon>
        <taxon>Saprolegniomycetes</taxon>
        <taxon>Saprolegniales</taxon>
        <taxon>Verrucalvaceae</taxon>
        <taxon>Aphanomyces</taxon>
    </lineage>
</organism>
<dbReference type="AlphaFoldDB" id="A0A3R6ZSZ9"/>
<evidence type="ECO:0000313" key="3">
    <source>
        <dbReference type="Proteomes" id="UP000285430"/>
    </source>
</evidence>
<sequence>MDGDVVRVANDAELQEALAHLPDQASELVVKLTLSLRQRASMTWQAFVPALQQALKQAEEAALAFLDQDGMDSTRLLVPRHRQAMLLLRPEYSDTESESDDDDT</sequence>
<comment type="caution">
    <text evidence="1">The sequence shown here is derived from an EMBL/GenBank/DDBJ whole genome shotgun (WGS) entry which is preliminary data.</text>
</comment>
<name>A0A3R6ZSZ9_APHAT</name>
<dbReference type="EMBL" id="QUTG01001903">
    <property type="protein sequence ID" value="RHY98430.1"/>
    <property type="molecule type" value="Genomic_DNA"/>
</dbReference>
<evidence type="ECO:0000313" key="1">
    <source>
        <dbReference type="EMBL" id="RHY98430.1"/>
    </source>
</evidence>
<proteinExistence type="predicted"/>
<evidence type="ECO:0000313" key="4">
    <source>
        <dbReference type="Proteomes" id="UP000285712"/>
    </source>
</evidence>
<accession>A0A3R6ZSZ9</accession>
<dbReference type="EMBL" id="QUTH01003648">
    <property type="protein sequence ID" value="RHZ18134.1"/>
    <property type="molecule type" value="Genomic_DNA"/>
</dbReference>
<gene>
    <name evidence="1" type="ORF">DYB35_000086</name>
    <name evidence="2" type="ORF">DYB37_002976</name>
</gene>